<dbReference type="InterPro" id="IPR004875">
    <property type="entry name" value="DDE_SF_endonuclease_dom"/>
</dbReference>
<name>A0A3M7R3F9_BRAPC</name>
<reference evidence="3 4" key="1">
    <citation type="journal article" date="2018" name="Sci. Rep.">
        <title>Genomic signatures of local adaptation to the degree of environmental predictability in rotifers.</title>
        <authorList>
            <person name="Franch-Gras L."/>
            <person name="Hahn C."/>
            <person name="Garcia-Roger E.M."/>
            <person name="Carmona M.J."/>
            <person name="Serra M."/>
            <person name="Gomez A."/>
        </authorList>
    </citation>
    <scope>NUCLEOTIDE SEQUENCE [LARGE SCALE GENOMIC DNA]</scope>
    <source>
        <strain evidence="3">HYR1</strain>
    </source>
</reference>
<sequence>MIKKSKAYIPVCELAYVPASLSNILQPADVCWFKLFKNKYKIHWNDWFLNDEKLFTRKGNIAGPSYDRMTNLITDSWFELSKDYIIQSFIYCGKDGIIPLDKTVDFRNEDDDFNMVFDSYNIQDGDEEGDACNENVNGDHDDDDDDYDDERENKSDNEKEKSHMSNKTQNQKDARIYDYYHATETNSSSCLESESDGNNENEIPKKKRKIKTGYTRTVIKYPKINENMLAQSESLASSSSFILSIASFEQNVNNFKLFFVFESQNVSNVEITLKNCDGLCYDDI</sequence>
<dbReference type="GO" id="GO:0003676">
    <property type="term" value="F:nucleic acid binding"/>
    <property type="evidence" value="ECO:0007669"/>
    <property type="project" value="InterPro"/>
</dbReference>
<gene>
    <name evidence="3" type="ORF">BpHYR1_010374</name>
</gene>
<feature type="region of interest" description="Disordered" evidence="1">
    <location>
        <begin position="124"/>
        <end position="174"/>
    </location>
</feature>
<comment type="caution">
    <text evidence="3">The sequence shown here is derived from an EMBL/GenBank/DDBJ whole genome shotgun (WGS) entry which is preliminary data.</text>
</comment>
<dbReference type="AlphaFoldDB" id="A0A3M7R3F9"/>
<accession>A0A3M7R3F9</accession>
<dbReference type="EMBL" id="REGN01004380">
    <property type="protein sequence ID" value="RNA17765.1"/>
    <property type="molecule type" value="Genomic_DNA"/>
</dbReference>
<feature type="region of interest" description="Disordered" evidence="1">
    <location>
        <begin position="188"/>
        <end position="207"/>
    </location>
</feature>
<keyword evidence="4" id="KW-1185">Reference proteome</keyword>
<feature type="compositionally biased region" description="Basic and acidic residues" evidence="1">
    <location>
        <begin position="151"/>
        <end position="163"/>
    </location>
</feature>
<feature type="domain" description="DDE-1" evidence="2">
    <location>
        <begin position="13"/>
        <end position="89"/>
    </location>
</feature>
<dbReference type="Proteomes" id="UP000276133">
    <property type="component" value="Unassembled WGS sequence"/>
</dbReference>
<evidence type="ECO:0000313" key="4">
    <source>
        <dbReference type="Proteomes" id="UP000276133"/>
    </source>
</evidence>
<dbReference type="OrthoDB" id="10066858at2759"/>
<dbReference type="Pfam" id="PF03184">
    <property type="entry name" value="DDE_1"/>
    <property type="match status" value="1"/>
</dbReference>
<protein>
    <submittedName>
        <fullName evidence="3">Pogo transposable element with KRAB domain-like</fullName>
    </submittedName>
</protein>
<evidence type="ECO:0000256" key="1">
    <source>
        <dbReference type="SAM" id="MobiDB-lite"/>
    </source>
</evidence>
<evidence type="ECO:0000259" key="2">
    <source>
        <dbReference type="Pfam" id="PF03184"/>
    </source>
</evidence>
<proteinExistence type="predicted"/>
<feature type="compositionally biased region" description="Acidic residues" evidence="1">
    <location>
        <begin position="140"/>
        <end position="150"/>
    </location>
</feature>
<organism evidence="3 4">
    <name type="scientific">Brachionus plicatilis</name>
    <name type="common">Marine rotifer</name>
    <name type="synonym">Brachionus muelleri</name>
    <dbReference type="NCBI Taxonomy" id="10195"/>
    <lineage>
        <taxon>Eukaryota</taxon>
        <taxon>Metazoa</taxon>
        <taxon>Spiralia</taxon>
        <taxon>Gnathifera</taxon>
        <taxon>Rotifera</taxon>
        <taxon>Eurotatoria</taxon>
        <taxon>Monogononta</taxon>
        <taxon>Pseudotrocha</taxon>
        <taxon>Ploima</taxon>
        <taxon>Brachionidae</taxon>
        <taxon>Brachionus</taxon>
    </lineage>
</organism>
<evidence type="ECO:0000313" key="3">
    <source>
        <dbReference type="EMBL" id="RNA17765.1"/>
    </source>
</evidence>